<dbReference type="EMBL" id="PFOG01000154">
    <property type="protein sequence ID" value="PIZ69578.1"/>
    <property type="molecule type" value="Genomic_DNA"/>
</dbReference>
<reference evidence="2" key="1">
    <citation type="submission" date="2017-09" db="EMBL/GenBank/DDBJ databases">
        <title>Depth-based differentiation of microbial function through sediment-hosted aquifers and enrichment of novel symbionts in the deep terrestrial subsurface.</title>
        <authorList>
            <person name="Probst A.J."/>
            <person name="Ladd B."/>
            <person name="Jarett J.K."/>
            <person name="Geller-Mcgrath D.E."/>
            <person name="Sieber C.M.K."/>
            <person name="Emerson J.B."/>
            <person name="Anantharaman K."/>
            <person name="Thomas B.C."/>
            <person name="Malmstrom R."/>
            <person name="Stieglmeier M."/>
            <person name="Klingl A."/>
            <person name="Woyke T."/>
            <person name="Ryan C.M."/>
            <person name="Banfield J.F."/>
        </authorList>
    </citation>
    <scope>NUCLEOTIDE SEQUENCE [LARGE SCALE GENOMIC DNA]</scope>
</reference>
<organism evidence="1 2">
    <name type="scientific">Candidatus Portnoybacteria bacterium CG_4_10_14_0_2_um_filter_44_20</name>
    <dbReference type="NCBI Taxonomy" id="1974799"/>
    <lineage>
        <taxon>Bacteria</taxon>
        <taxon>Candidatus Portnoyibacteriota</taxon>
    </lineage>
</organism>
<protein>
    <submittedName>
        <fullName evidence="1">Uncharacterized protein</fullName>
    </submittedName>
</protein>
<evidence type="ECO:0000313" key="2">
    <source>
        <dbReference type="Proteomes" id="UP000229805"/>
    </source>
</evidence>
<comment type="caution">
    <text evidence="1">The sequence shown here is derived from an EMBL/GenBank/DDBJ whole genome shotgun (WGS) entry which is preliminary data.</text>
</comment>
<dbReference type="Proteomes" id="UP000229805">
    <property type="component" value="Unassembled WGS sequence"/>
</dbReference>
<dbReference type="AlphaFoldDB" id="A0A2M7UEG0"/>
<accession>A0A2M7UEG0</accession>
<name>A0A2M7UEG0_9BACT</name>
<gene>
    <name evidence="1" type="ORF">COY11_04215</name>
</gene>
<sequence length="72" mass="8465">MIEVPKDVYHSGHTDSECYAKLYGVTREAVEEKAKSYFADYDPRGYGTRYKVPIQQHADGYWHCELCRRRSC</sequence>
<evidence type="ECO:0000313" key="1">
    <source>
        <dbReference type="EMBL" id="PIZ69578.1"/>
    </source>
</evidence>
<proteinExistence type="predicted"/>